<feature type="region of interest" description="Disordered" evidence="7">
    <location>
        <begin position="569"/>
        <end position="591"/>
    </location>
</feature>
<feature type="compositionally biased region" description="Basic and acidic residues" evidence="7">
    <location>
        <begin position="569"/>
        <end position="587"/>
    </location>
</feature>
<keyword evidence="5 6" id="KW-0833">Ubl conjugation pathway</keyword>
<feature type="region of interest" description="Disordered" evidence="7">
    <location>
        <begin position="1005"/>
        <end position="1055"/>
    </location>
</feature>
<dbReference type="Gene3D" id="3.30.2410.10">
    <property type="entry name" value="Hect, E3 ligase catalytic domain"/>
    <property type="match status" value="1"/>
</dbReference>
<feature type="domain" description="HECT" evidence="8">
    <location>
        <begin position="1386"/>
        <end position="1742"/>
    </location>
</feature>
<dbReference type="GO" id="GO:0043161">
    <property type="term" value="P:proteasome-mediated ubiquitin-dependent protein catabolic process"/>
    <property type="evidence" value="ECO:0007669"/>
    <property type="project" value="TreeGrafter"/>
</dbReference>
<evidence type="ECO:0000256" key="6">
    <source>
        <dbReference type="PROSITE-ProRule" id="PRU00104"/>
    </source>
</evidence>
<dbReference type="EC" id="2.3.2.26" evidence="3"/>
<evidence type="ECO:0000256" key="3">
    <source>
        <dbReference type="ARBA" id="ARBA00012485"/>
    </source>
</evidence>
<dbReference type="InterPro" id="IPR045322">
    <property type="entry name" value="HECTD1/TRIP12-like"/>
</dbReference>
<dbReference type="Pfam" id="PF25579">
    <property type="entry name" value="TPR_TRIP12_N"/>
    <property type="match status" value="1"/>
</dbReference>
<keyword evidence="4" id="KW-0808">Transferase</keyword>
<dbReference type="InterPro" id="IPR016024">
    <property type="entry name" value="ARM-type_fold"/>
</dbReference>
<dbReference type="OrthoDB" id="423283at2759"/>
<dbReference type="OMA" id="AEPLSQF"/>
<feature type="active site" description="Glycyl thioester intermediate" evidence="6">
    <location>
        <position position="1709"/>
    </location>
</feature>
<dbReference type="InterPro" id="IPR011989">
    <property type="entry name" value="ARM-like"/>
</dbReference>
<dbReference type="Gene3D" id="3.90.1750.10">
    <property type="entry name" value="Hect, E3 ligase catalytic domains"/>
    <property type="match status" value="1"/>
</dbReference>
<feature type="region of interest" description="Disordered" evidence="7">
    <location>
        <begin position="1"/>
        <end position="221"/>
    </location>
</feature>
<dbReference type="STRING" id="698492.A0A0E9NAZ0"/>
<feature type="compositionally biased region" description="Acidic residues" evidence="7">
    <location>
        <begin position="158"/>
        <end position="213"/>
    </location>
</feature>
<feature type="region of interest" description="Disordered" evidence="7">
    <location>
        <begin position="1321"/>
        <end position="1341"/>
    </location>
</feature>
<feature type="compositionally biased region" description="Basic and acidic residues" evidence="7">
    <location>
        <begin position="1028"/>
        <end position="1043"/>
    </location>
</feature>
<dbReference type="RefSeq" id="XP_019024916.1">
    <property type="nucleotide sequence ID" value="XM_019166789.1"/>
</dbReference>
<feature type="compositionally biased region" description="Polar residues" evidence="7">
    <location>
        <begin position="1099"/>
        <end position="1109"/>
    </location>
</feature>
<dbReference type="PANTHER" id="PTHR45670">
    <property type="entry name" value="E3 UBIQUITIN-PROTEIN LIGASE TRIP12"/>
    <property type="match status" value="1"/>
</dbReference>
<reference evidence="9 10" key="3">
    <citation type="journal article" date="2015" name="Genome Announc.">
        <title>Draft Genome Sequence of the Archiascomycetous Yeast Saitoella complicata.</title>
        <authorList>
            <person name="Yamauchi K."/>
            <person name="Kondo S."/>
            <person name="Hamamoto M."/>
            <person name="Takahashi Y."/>
            <person name="Ogura Y."/>
            <person name="Hayashi T."/>
            <person name="Nishida H."/>
        </authorList>
    </citation>
    <scope>NUCLEOTIDE SEQUENCE [LARGE SCALE GENOMIC DNA]</scope>
    <source>
        <strain evidence="9 10">NRRL Y-17804</strain>
    </source>
</reference>
<dbReference type="PANTHER" id="PTHR45670:SF1">
    <property type="entry name" value="E3 UBIQUITIN-PROTEIN LIGASE HECTD1"/>
    <property type="match status" value="1"/>
</dbReference>
<dbReference type="SUPFAM" id="SSF48371">
    <property type="entry name" value="ARM repeat"/>
    <property type="match status" value="1"/>
</dbReference>
<gene>
    <name evidence="9" type="ORF">G7K_1213-t1</name>
</gene>
<feature type="region of interest" description="Disordered" evidence="7">
    <location>
        <begin position="1083"/>
        <end position="1123"/>
    </location>
</feature>
<evidence type="ECO:0000313" key="10">
    <source>
        <dbReference type="Proteomes" id="UP000033140"/>
    </source>
</evidence>
<dbReference type="SMART" id="SM00119">
    <property type="entry name" value="HECTc"/>
    <property type="match status" value="1"/>
</dbReference>
<comment type="catalytic activity">
    <reaction evidence="1">
        <text>S-ubiquitinyl-[E2 ubiquitin-conjugating enzyme]-L-cysteine + [acceptor protein]-L-lysine = [E2 ubiquitin-conjugating enzyme]-L-cysteine + N(6)-ubiquitinyl-[acceptor protein]-L-lysine.</text>
        <dbReference type="EC" id="2.3.2.26"/>
    </reaction>
</comment>
<dbReference type="Pfam" id="PF00632">
    <property type="entry name" value="HECT"/>
    <property type="match status" value="1"/>
</dbReference>
<dbReference type="GO" id="GO:0000209">
    <property type="term" value="P:protein polyubiquitination"/>
    <property type="evidence" value="ECO:0007669"/>
    <property type="project" value="TreeGrafter"/>
</dbReference>
<dbReference type="CDD" id="cd00078">
    <property type="entry name" value="HECTc"/>
    <property type="match status" value="1"/>
</dbReference>
<evidence type="ECO:0000256" key="7">
    <source>
        <dbReference type="SAM" id="MobiDB-lite"/>
    </source>
</evidence>
<organism evidence="9 10">
    <name type="scientific">Saitoella complicata (strain BCRC 22490 / CBS 7301 / JCM 7358 / NBRC 10748 / NRRL Y-17804)</name>
    <dbReference type="NCBI Taxonomy" id="698492"/>
    <lineage>
        <taxon>Eukaryota</taxon>
        <taxon>Fungi</taxon>
        <taxon>Dikarya</taxon>
        <taxon>Ascomycota</taxon>
        <taxon>Taphrinomycotina</taxon>
        <taxon>Taphrinomycotina incertae sedis</taxon>
        <taxon>Saitoella</taxon>
    </lineage>
</organism>
<dbReference type="InterPro" id="IPR057948">
    <property type="entry name" value="TPR_TRIP12_N"/>
</dbReference>
<evidence type="ECO:0000256" key="2">
    <source>
        <dbReference type="ARBA" id="ARBA00006331"/>
    </source>
</evidence>
<feature type="compositionally biased region" description="Polar residues" evidence="7">
    <location>
        <begin position="17"/>
        <end position="31"/>
    </location>
</feature>
<dbReference type="Gene3D" id="1.25.10.10">
    <property type="entry name" value="Leucine-rich Repeat Variant"/>
    <property type="match status" value="1"/>
</dbReference>
<comment type="similarity">
    <text evidence="2">Belongs to the UPL family. K-HECT subfamily.</text>
</comment>
<dbReference type="Proteomes" id="UP000033140">
    <property type="component" value="Unassembled WGS sequence"/>
</dbReference>
<name>A0A0E9NAZ0_SAICN</name>
<evidence type="ECO:0000313" key="9">
    <source>
        <dbReference type="EMBL" id="GAO46999.1"/>
    </source>
</evidence>
<dbReference type="SUPFAM" id="SSF56204">
    <property type="entry name" value="Hect, E3 ligase catalytic domain"/>
    <property type="match status" value="1"/>
</dbReference>
<evidence type="ECO:0000259" key="8">
    <source>
        <dbReference type="PROSITE" id="PS50237"/>
    </source>
</evidence>
<reference evidence="9 10" key="2">
    <citation type="journal article" date="2014" name="J. Gen. Appl. Microbiol.">
        <title>The early diverging ascomycetous budding yeast Saitoella complicata has three histone deacetylases belonging to the Clr6, Hos2, and Rpd3 lineages.</title>
        <authorList>
            <person name="Nishida H."/>
            <person name="Matsumoto T."/>
            <person name="Kondo S."/>
            <person name="Hamamoto M."/>
            <person name="Yoshikawa H."/>
        </authorList>
    </citation>
    <scope>NUCLEOTIDE SEQUENCE [LARGE SCALE GENOMIC DNA]</scope>
    <source>
        <strain evidence="9 10">NRRL Y-17804</strain>
    </source>
</reference>
<proteinExistence type="inferred from homology"/>
<protein>
    <recommendedName>
        <fullName evidence="3">HECT-type E3 ubiquitin transferase</fullName>
        <ecNumber evidence="3">2.3.2.26</ecNumber>
    </recommendedName>
</protein>
<reference evidence="9 10" key="1">
    <citation type="journal article" date="2011" name="J. Gen. Appl. Microbiol.">
        <title>Draft genome sequencing of the enigmatic yeast Saitoella complicata.</title>
        <authorList>
            <person name="Nishida H."/>
            <person name="Hamamoto M."/>
            <person name="Sugiyama J."/>
        </authorList>
    </citation>
    <scope>NUCLEOTIDE SEQUENCE [LARGE SCALE GENOMIC DNA]</scope>
    <source>
        <strain evidence="9 10">NRRL Y-17804</strain>
    </source>
</reference>
<dbReference type="InterPro" id="IPR035983">
    <property type="entry name" value="Hect_E3_ubiquitin_ligase"/>
</dbReference>
<dbReference type="GO" id="GO:0016607">
    <property type="term" value="C:nuclear speck"/>
    <property type="evidence" value="ECO:0007669"/>
    <property type="project" value="TreeGrafter"/>
</dbReference>
<dbReference type="EMBL" id="BACD03000006">
    <property type="protein sequence ID" value="GAO46999.1"/>
    <property type="molecule type" value="Genomic_DNA"/>
</dbReference>
<keyword evidence="10" id="KW-1185">Reference proteome</keyword>
<dbReference type="PROSITE" id="PS50237">
    <property type="entry name" value="HECT"/>
    <property type="match status" value="1"/>
</dbReference>
<evidence type="ECO:0000256" key="1">
    <source>
        <dbReference type="ARBA" id="ARBA00000885"/>
    </source>
</evidence>
<dbReference type="InterPro" id="IPR000569">
    <property type="entry name" value="HECT_dom"/>
</dbReference>
<evidence type="ECO:0000256" key="4">
    <source>
        <dbReference type="ARBA" id="ARBA00022679"/>
    </source>
</evidence>
<dbReference type="GO" id="GO:0061630">
    <property type="term" value="F:ubiquitin protein ligase activity"/>
    <property type="evidence" value="ECO:0007669"/>
    <property type="project" value="UniProtKB-EC"/>
</dbReference>
<feature type="compositionally biased region" description="Basic and acidic residues" evidence="7">
    <location>
        <begin position="105"/>
        <end position="117"/>
    </location>
</feature>
<evidence type="ECO:0000256" key="5">
    <source>
        <dbReference type="ARBA" id="ARBA00022786"/>
    </source>
</evidence>
<comment type="caution">
    <text evidence="9">The sequence shown here is derived from an EMBL/GenBank/DDBJ whole genome shotgun (WGS) entry which is preliminary data.</text>
</comment>
<sequence length="1742" mass="190320">MPRKGKAYNKRTDKKNTASIIPSGSTSATTKETQKKSVSETTTPTLVPAPASTTETKKRKATDVSSSPPKSTRKKRSKVAKPVQSDPTPIPTPAQEGPSSVTKRSRGEGGLKSDMAKNTKSVPAEAMPESSRRRSSRKLRDDSDLSFGAGGDKSAAELAEEYEHESDHDEDEDDDDDDEEEHDEEGSDDEEMGEGDYEDEDEDDEDEDEDDIGDFSGRFADPASLFGGGSIASSLRAMAGMMSSMSGRLKNILANLKMHDDSSSQLMALQELAEVLAVSTEDTLAGYFSPDQFVKELVQVMKGSQSPFEEDNPEMMLLACRCLANMMEALPGSVNNVVYGGAVPVLCQKLLEIQYIDLAEQSLTTLEKISVEYPTSIVREGGLTACLTYLDFFPTNVQRTAVTTAANCCRSIPVDCFGTVRDVMPILQNVVTSSDQRVVEQGCLCVTRIVESFRHYPDKLEELISVDMLKTIITLLGPVFANIVGASIRTKFLRLLSIVAKASPSLTVAMFKANIVETVYQALTGVSPNENEEDRKNNSIMVMQALIHSSKEQVYETLNVIGELLPGIPKKEKEEDKEKEGEGDTPARKSKAAVENRLAMLKGCKPEVARFAKILLPTLIDVYASTINLNVRQKVLTALLKMAVCLDEEALVNAMKGVPFSSFLGGVLSQQETPSLMVPALQLAELLLGRLPKLFCYHFYREGVLAEVEKIGEAASKKVAEKQAKDAEVAAEEASQASQASLTSETSVSTDASAASAQSASTVKSSARPGSATDLDGWAKRHAEKFINAYKYAAKKTKADADAASYMMELTAVASKLKTADKHGALKELAAYFSANDDSITTFELLNSGVVDALLAALTDGSEVENANAQRAFLSAFKGDNLVVRNPVSPFVVIVQKLQELLSRSERFEVITAHSAASDDGRRNSASMLAKQLRLKIAAAEPDTEDIPQRYREFIVSIPAIATFKAVDEFLRSRLALSELARGGRGDGMLSSALAAFAAAAGLRGEGSSAGNKGKQIEQKTPSAAEEAPAKKEKKSELEKPLECADEQVMSDPDDMDEIMDEVLDDLEDDMMQDQIEETVNVEVNNSGKATAKTEDGKNISTPTRTLSRTPAPPKRESSTLSAQKSLSYAGALQTAPKDYHFEFKIGNALVTNGTTIFGAVHQHHVQAQPIAVHDVFSHAYQVTWKKVPGPAPENVEFGIVWPKIPESGIPASLEKDHLSASILRLLSILFSLNTNWRALLEGESEGTEQYTTLPLDLFTNSKLIAKMNRQLEEPLIIASACLPTWTLDLAGLFPFLFPFETRYLFLQSTSFGYSRSMARWQGPQRSGTRSDRDDPRTYLGQPQRAKVRISRAHLFESVKKVMELYGSSPSVLEVEYFDEVGTGLGPTLEFYTSGSREFCKKSLGLWRENDSDPQSEYAFGTNGLFPVPMSESELSSSKGKNILAHFKILGTFVARSMLDSRMIDVSFNPAFFRVSDEQGAGMVNIAAIQEVDKNLAQSMRLVNKFVHVRNKVMHDQSLNAGEKRQALAAITVDQVSIDDLALDFTLPGYPMFELIENGASVAVDINDVGEYVERVVDCTVGSGVRQQVKAFREGFSAVFPYEALKSFSAEELVMLFGQTEEDWSVETLSDSIKADHGFNLDSRTIIDLLSVLSSFTLSERRDFLQFITGSPKLPIGGFKALTPPFTIVCKPHDPPLTADDYLPSVMTCVNYLKLPDYSNADVLREKLMVAMKEGQGSFHLS</sequence>
<accession>A0A0E9NAZ0</accession>